<keyword evidence="3 6" id="KW-0812">Transmembrane</keyword>
<evidence type="ECO:0000256" key="2">
    <source>
        <dbReference type="ARBA" id="ARBA00022475"/>
    </source>
</evidence>
<evidence type="ECO:0000313" key="7">
    <source>
        <dbReference type="EMBL" id="TGJ77472.1"/>
    </source>
</evidence>
<evidence type="ECO:0000256" key="4">
    <source>
        <dbReference type="ARBA" id="ARBA00022989"/>
    </source>
</evidence>
<feature type="transmembrane region" description="Helical" evidence="6">
    <location>
        <begin position="119"/>
        <end position="140"/>
    </location>
</feature>
<dbReference type="OrthoDB" id="8609648at2"/>
<feature type="transmembrane region" description="Helical" evidence="6">
    <location>
        <begin position="466"/>
        <end position="486"/>
    </location>
</feature>
<evidence type="ECO:0000313" key="8">
    <source>
        <dbReference type="Proteomes" id="UP000297714"/>
    </source>
</evidence>
<reference evidence="7 8" key="1">
    <citation type="submission" date="2019-04" db="EMBL/GenBank/DDBJ databases">
        <authorList>
            <person name="Poehlein A."/>
            <person name="Bengelsdorf F.R."/>
            <person name="Duerre P."/>
            <person name="Daniel R."/>
        </authorList>
    </citation>
    <scope>NUCLEOTIDE SEQUENCE [LARGE SCALE GENOMIC DNA]</scope>
    <source>
        <strain evidence="7 8">BS-1</strain>
    </source>
</reference>
<feature type="transmembrane region" description="Helical" evidence="6">
    <location>
        <begin position="375"/>
        <end position="393"/>
    </location>
</feature>
<accession>A0A4Z0YL62</accession>
<feature type="transmembrane region" description="Helical" evidence="6">
    <location>
        <begin position="180"/>
        <end position="199"/>
    </location>
</feature>
<feature type="transmembrane region" description="Helical" evidence="6">
    <location>
        <begin position="12"/>
        <end position="34"/>
    </location>
</feature>
<protein>
    <submittedName>
        <fullName evidence="7">Polysaccharide biosynthesis protein</fullName>
    </submittedName>
</protein>
<evidence type="ECO:0000256" key="6">
    <source>
        <dbReference type="SAM" id="Phobius"/>
    </source>
</evidence>
<feature type="transmembrane region" description="Helical" evidence="6">
    <location>
        <begin position="90"/>
        <end position="113"/>
    </location>
</feature>
<dbReference type="InterPro" id="IPR002528">
    <property type="entry name" value="MATE_fam"/>
</dbReference>
<keyword evidence="5 6" id="KW-0472">Membrane</keyword>
<sequence length="506" mass="57890">MRSKNSIRNVIVNIGSQLLYIFLSFLCRLVFIRFLNEAYLGVSGLFSNIFTIFSLAELGVGTAITFSMYKPLAENNYKKLGALMGLYKRAYHTIGIVIAVVGLAFVPFYQYFIKEVPDIPNLTLIYLLFLFNSVVTYFYSYKQQIIIADQKVYICSLFQYGFAIAQNVVQVFILILTQNFICYLCTQILFSFFTNYFLARKAVKMYPFLKKYEKERLSEEDRAAIVKNIKAMFMHRIGSVVVNGTDTLVLSKFVGIVSVGIYSNYYLITNTLMNVTKQIFSGITASVGNLGAVEEQKKSYEVYLAINFACFWIFSFCAISLFSLFNPFMLLFTGKQNLLFSLPIVFVIVLNFYTSGMRQATLTFRDAFGLFWYDRYKAVFEAAVNLIASVLLVQHLGVAGVFIGTLISTMTIDFWVEPLVLFRHGFQRSVSAYFRRYALYAAMTFAVGFLTYSCCTFVPGKGFFSFIAKCFICLLLPNTAYLLVFWNTKEFQYLKGFVKIPALHRT</sequence>
<dbReference type="RefSeq" id="WP_135658037.1">
    <property type="nucleotide sequence ID" value="NZ_JAJUFJ010000012.1"/>
</dbReference>
<dbReference type="PANTHER" id="PTHR30250">
    <property type="entry name" value="PST FAMILY PREDICTED COLANIC ACID TRANSPORTER"/>
    <property type="match status" value="1"/>
</dbReference>
<feature type="transmembrane region" description="Helical" evidence="6">
    <location>
        <begin position="152"/>
        <end position="174"/>
    </location>
</feature>
<evidence type="ECO:0000256" key="3">
    <source>
        <dbReference type="ARBA" id="ARBA00022692"/>
    </source>
</evidence>
<keyword evidence="8" id="KW-1185">Reference proteome</keyword>
<gene>
    <name evidence="7" type="ORF">CAGA_08430</name>
</gene>
<dbReference type="Proteomes" id="UP000297714">
    <property type="component" value="Unassembled WGS sequence"/>
</dbReference>
<comment type="caution">
    <text evidence="7">The sequence shown here is derived from an EMBL/GenBank/DDBJ whole genome shotgun (WGS) entry which is preliminary data.</text>
</comment>
<dbReference type="GO" id="GO:0005886">
    <property type="term" value="C:plasma membrane"/>
    <property type="evidence" value="ECO:0007669"/>
    <property type="project" value="UniProtKB-SubCell"/>
</dbReference>
<dbReference type="GO" id="GO:0015297">
    <property type="term" value="F:antiporter activity"/>
    <property type="evidence" value="ECO:0007669"/>
    <property type="project" value="InterPro"/>
</dbReference>
<proteinExistence type="predicted"/>
<evidence type="ECO:0000256" key="1">
    <source>
        <dbReference type="ARBA" id="ARBA00004651"/>
    </source>
</evidence>
<organism evidence="7 8">
    <name type="scientific">Caproiciproducens galactitolivorans</name>
    <dbReference type="NCBI Taxonomy" id="642589"/>
    <lineage>
        <taxon>Bacteria</taxon>
        <taxon>Bacillati</taxon>
        <taxon>Bacillota</taxon>
        <taxon>Clostridia</taxon>
        <taxon>Eubacteriales</taxon>
        <taxon>Acutalibacteraceae</taxon>
        <taxon>Caproiciproducens</taxon>
    </lineage>
</organism>
<keyword evidence="4 6" id="KW-1133">Transmembrane helix</keyword>
<dbReference type="PANTHER" id="PTHR30250:SF26">
    <property type="entry name" value="PSMA PROTEIN"/>
    <property type="match status" value="1"/>
</dbReference>
<feature type="transmembrane region" description="Helical" evidence="6">
    <location>
        <begin position="302"/>
        <end position="325"/>
    </location>
</feature>
<dbReference type="InterPro" id="IPR050833">
    <property type="entry name" value="Poly_Biosynth_Transport"/>
</dbReference>
<dbReference type="GO" id="GO:0042910">
    <property type="term" value="F:xenobiotic transmembrane transporter activity"/>
    <property type="evidence" value="ECO:0007669"/>
    <property type="project" value="InterPro"/>
</dbReference>
<name>A0A4Z0YL62_9FIRM</name>
<dbReference type="AlphaFoldDB" id="A0A4Z0YL62"/>
<feature type="transmembrane region" description="Helical" evidence="6">
    <location>
        <begin position="337"/>
        <end position="354"/>
    </location>
</feature>
<dbReference type="Pfam" id="PF01554">
    <property type="entry name" value="MatE"/>
    <property type="match status" value="1"/>
</dbReference>
<keyword evidence="2" id="KW-1003">Cell membrane</keyword>
<evidence type="ECO:0000256" key="5">
    <source>
        <dbReference type="ARBA" id="ARBA00023136"/>
    </source>
</evidence>
<comment type="subcellular location">
    <subcellularLocation>
        <location evidence="1">Cell membrane</location>
        <topology evidence="1">Multi-pass membrane protein</topology>
    </subcellularLocation>
</comment>
<feature type="transmembrane region" description="Helical" evidence="6">
    <location>
        <begin position="437"/>
        <end position="460"/>
    </location>
</feature>
<feature type="transmembrane region" description="Helical" evidence="6">
    <location>
        <begin position="46"/>
        <end position="69"/>
    </location>
</feature>
<dbReference type="EMBL" id="SRMQ01000002">
    <property type="protein sequence ID" value="TGJ77472.1"/>
    <property type="molecule type" value="Genomic_DNA"/>
</dbReference>